<organism evidence="2 3">
    <name type="scientific">Sinorhizobium terangae</name>
    <dbReference type="NCBI Taxonomy" id="110322"/>
    <lineage>
        <taxon>Bacteria</taxon>
        <taxon>Pseudomonadati</taxon>
        <taxon>Pseudomonadota</taxon>
        <taxon>Alphaproteobacteria</taxon>
        <taxon>Hyphomicrobiales</taxon>
        <taxon>Rhizobiaceae</taxon>
        <taxon>Sinorhizobium/Ensifer group</taxon>
        <taxon>Sinorhizobium</taxon>
    </lineage>
</organism>
<comment type="caution">
    <text evidence="2">The sequence shown here is derived from an EMBL/GenBank/DDBJ whole genome shotgun (WGS) entry which is preliminary data.</text>
</comment>
<gene>
    <name evidence="2" type="ORF">GHK62_30445</name>
</gene>
<dbReference type="EMBL" id="WITC01000126">
    <property type="protein sequence ID" value="MQX18900.1"/>
    <property type="molecule type" value="Genomic_DNA"/>
</dbReference>
<dbReference type="Proteomes" id="UP000439983">
    <property type="component" value="Unassembled WGS sequence"/>
</dbReference>
<dbReference type="GO" id="GO:0016020">
    <property type="term" value="C:membrane"/>
    <property type="evidence" value="ECO:0007669"/>
    <property type="project" value="InterPro"/>
</dbReference>
<dbReference type="NCBIfam" id="TIGR03082">
    <property type="entry name" value="Gneg_AbrB_dup"/>
    <property type="match status" value="2"/>
</dbReference>
<feature type="transmembrane region" description="Helical" evidence="1">
    <location>
        <begin position="86"/>
        <end position="108"/>
    </location>
</feature>
<dbReference type="OrthoDB" id="7157734at2"/>
<sequence length="349" mass="36327">MMLKKGAPIAKFAVTLALGALGGWLMRHFDMPLAWLNGAIIATGLGALFRLPVAIPPFARAPVTAAIGAMLGTSFSPAMFEHAGSWLLSLGGLAVFIAAEGALVYIYFRRIAGFDHPTAYFSAMPGGLVGMATLGLERGGDEKMIALAQAARIILVTLALPFLIRSVTGVAPDLSGGAAFIPLSSVHTNDVLWFSVAVLFGVAAGILLRLPARYLLGPMSASAILHLMGMTQFAPPTAARAVAQVVIGATIGCRFAMAPPRKIVAVIGLSFGSTILLLSVTLAFAGAISFLTGDRFTALILAYSPGSVAEMSLIALSLGIEIPFVVVHQIVRLFLVVGGAAAVFRWVKR</sequence>
<dbReference type="RefSeq" id="WP_153442658.1">
    <property type="nucleotide sequence ID" value="NZ_JACIGA010000016.1"/>
</dbReference>
<feature type="transmembrane region" description="Helical" evidence="1">
    <location>
        <begin position="63"/>
        <end position="80"/>
    </location>
</feature>
<dbReference type="InterPro" id="IPR017516">
    <property type="entry name" value="AbrB_dup"/>
</dbReference>
<dbReference type="GO" id="GO:0010468">
    <property type="term" value="P:regulation of gene expression"/>
    <property type="evidence" value="ECO:0007669"/>
    <property type="project" value="InterPro"/>
</dbReference>
<name>A0A6N7LNS5_SINTE</name>
<evidence type="ECO:0000313" key="2">
    <source>
        <dbReference type="EMBL" id="MQX18900.1"/>
    </source>
</evidence>
<feature type="transmembrane region" description="Helical" evidence="1">
    <location>
        <begin position="263"/>
        <end position="291"/>
    </location>
</feature>
<feature type="transmembrane region" description="Helical" evidence="1">
    <location>
        <begin position="153"/>
        <end position="171"/>
    </location>
</feature>
<dbReference type="PANTHER" id="PTHR38457:SF1">
    <property type="entry name" value="REGULATOR ABRB-RELATED"/>
    <property type="match status" value="1"/>
</dbReference>
<dbReference type="PIRSF" id="PIRSF038991">
    <property type="entry name" value="Protein_AbrB"/>
    <property type="match status" value="1"/>
</dbReference>
<feature type="transmembrane region" description="Helical" evidence="1">
    <location>
        <begin position="32"/>
        <end position="51"/>
    </location>
</feature>
<reference evidence="2 3" key="1">
    <citation type="journal article" date="2013" name="Genome Biol.">
        <title>Comparative genomics of the core and accessory genomes of 48 Sinorhizobium strains comprising five genospecies.</title>
        <authorList>
            <person name="Sugawara M."/>
            <person name="Epstein B."/>
            <person name="Badgley B.D."/>
            <person name="Unno T."/>
            <person name="Xu L."/>
            <person name="Reese J."/>
            <person name="Gyaneshwar P."/>
            <person name="Denny R."/>
            <person name="Mudge J."/>
            <person name="Bharti A.K."/>
            <person name="Farmer A.D."/>
            <person name="May G.D."/>
            <person name="Woodward J.E."/>
            <person name="Medigue C."/>
            <person name="Vallenet D."/>
            <person name="Lajus A."/>
            <person name="Rouy Z."/>
            <person name="Martinez-Vaz B."/>
            <person name="Tiffin P."/>
            <person name="Young N.D."/>
            <person name="Sadowsky M.J."/>
        </authorList>
    </citation>
    <scope>NUCLEOTIDE SEQUENCE [LARGE SCALE GENOMIC DNA]</scope>
    <source>
        <strain evidence="2 3">USDA4894</strain>
    </source>
</reference>
<dbReference type="AlphaFoldDB" id="A0A6N7LNS5"/>
<proteinExistence type="predicted"/>
<keyword evidence="1" id="KW-0472">Membrane</keyword>
<dbReference type="PANTHER" id="PTHR38457">
    <property type="entry name" value="REGULATOR ABRB-RELATED"/>
    <property type="match status" value="1"/>
</dbReference>
<feature type="transmembrane region" description="Helical" evidence="1">
    <location>
        <begin position="326"/>
        <end position="347"/>
    </location>
</feature>
<dbReference type="InterPro" id="IPR007820">
    <property type="entry name" value="AbrB_fam"/>
</dbReference>
<evidence type="ECO:0000313" key="3">
    <source>
        <dbReference type="Proteomes" id="UP000439983"/>
    </source>
</evidence>
<dbReference type="Pfam" id="PF05145">
    <property type="entry name" value="AbrB"/>
    <property type="match status" value="1"/>
</dbReference>
<keyword evidence="1" id="KW-0812">Transmembrane</keyword>
<keyword evidence="3" id="KW-1185">Reference proteome</keyword>
<protein>
    <submittedName>
        <fullName evidence="2">AbrB family transcriptional regulator</fullName>
    </submittedName>
</protein>
<evidence type="ECO:0000256" key="1">
    <source>
        <dbReference type="SAM" id="Phobius"/>
    </source>
</evidence>
<keyword evidence="1" id="KW-1133">Transmembrane helix</keyword>
<accession>A0A6N7LNS5</accession>
<feature type="transmembrane region" description="Helical" evidence="1">
    <location>
        <begin position="191"/>
        <end position="216"/>
    </location>
</feature>